<evidence type="ECO:0000256" key="3">
    <source>
        <dbReference type="ARBA" id="ARBA00022553"/>
    </source>
</evidence>
<dbReference type="AlphaFoldDB" id="A0AAW5DTP6"/>
<keyword evidence="11" id="KW-1185">Reference proteome</keyword>
<evidence type="ECO:0000256" key="8">
    <source>
        <dbReference type="ARBA" id="ARBA00023012"/>
    </source>
</evidence>
<dbReference type="SMART" id="SM00387">
    <property type="entry name" value="HATPase_c"/>
    <property type="match status" value="1"/>
</dbReference>
<sequence length="478" mass="53671">MSEKIVLNVPLSNSHDIDLILEISSHLQLFADLTQSDVFIDCLLPGEDTVAIVVAEAHPTTSKSMYKRPVIGQLALKENEPGVFFSIESGRPVMGSRGISQEKVSIQQNVIPIKNREHQTIGALIMEQDITERIKQEKHVEVLLETTEQLSETIFRGAMSENNIPALIHEGLLLFNHDGMITFANERAHHILRDFNTPENLVGTNIEHLCFGKFSMIKMNENGGLVQEEFQKGKFVIQLKAVCIHRDSQTVGGILLLRDLSEIKEKEKQLMIKSAVIKEIHHRVKNNLQTIASLLRLQMRRSNSSEVEKVFRESINRIMSIAMIHEVLSQDGLDAIDCTEIFDYVSRGIVSSMKRKDQSIQVEIKGDPVYLSSKKASSLALIMNELVQNSMNHAFKYRKEGVIQIQVKQMNEFVTIAVIDNGVGFTFDDRRGGNLGLEICQTLVNEDLSGYIDFTNTGTGTKVSITFPIPKEGMENEA</sequence>
<comment type="caution">
    <text evidence="10">The sequence shown here is derived from an EMBL/GenBank/DDBJ whole genome shotgun (WGS) entry which is preliminary data.</text>
</comment>
<proteinExistence type="predicted"/>
<dbReference type="Gene3D" id="3.30.450.280">
    <property type="entry name" value="GAF domain"/>
    <property type="match status" value="1"/>
</dbReference>
<dbReference type="GO" id="GO:0005524">
    <property type="term" value="F:ATP binding"/>
    <property type="evidence" value="ECO:0007669"/>
    <property type="project" value="UniProtKB-KW"/>
</dbReference>
<dbReference type="EMBL" id="JAKTTI010000001">
    <property type="protein sequence ID" value="MCH1624016.1"/>
    <property type="molecule type" value="Genomic_DNA"/>
</dbReference>
<dbReference type="InterPro" id="IPR038424">
    <property type="entry name" value="H_kinase_PdtaS_GAF_sf"/>
</dbReference>
<reference evidence="10" key="1">
    <citation type="submission" date="2022-02" db="EMBL/GenBank/DDBJ databases">
        <title>Fredinandcohnia quinoae sp. nov. isolated from Chenopodium quinoa seeds.</title>
        <authorList>
            <person name="Saati-Santamaria Z."/>
            <person name="Flores-Felix J.D."/>
            <person name="Igual J.M."/>
            <person name="Velazquez E."/>
            <person name="Garcia-Fraile P."/>
            <person name="Martinez-Molina E."/>
        </authorList>
    </citation>
    <scope>NUCLEOTIDE SEQUENCE</scope>
    <source>
        <strain evidence="10">SECRCQ15</strain>
    </source>
</reference>
<keyword evidence="3" id="KW-0597">Phosphoprotein</keyword>
<accession>A0AAW5DTP6</accession>
<dbReference type="InterPro" id="IPR005467">
    <property type="entry name" value="His_kinase_dom"/>
</dbReference>
<evidence type="ECO:0000256" key="4">
    <source>
        <dbReference type="ARBA" id="ARBA00022679"/>
    </source>
</evidence>
<feature type="domain" description="Histidine kinase" evidence="9">
    <location>
        <begin position="279"/>
        <end position="471"/>
    </location>
</feature>
<keyword evidence="8" id="KW-0902">Two-component regulatory system</keyword>
<dbReference type="Pfam" id="PF07568">
    <property type="entry name" value="HisKA_2"/>
    <property type="match status" value="1"/>
</dbReference>
<evidence type="ECO:0000256" key="7">
    <source>
        <dbReference type="ARBA" id="ARBA00022840"/>
    </source>
</evidence>
<keyword evidence="6 10" id="KW-0418">Kinase</keyword>
<evidence type="ECO:0000256" key="1">
    <source>
        <dbReference type="ARBA" id="ARBA00000085"/>
    </source>
</evidence>
<evidence type="ECO:0000256" key="6">
    <source>
        <dbReference type="ARBA" id="ARBA00022777"/>
    </source>
</evidence>
<dbReference type="Pfam" id="PF12282">
    <property type="entry name" value="GAF_PdtaS"/>
    <property type="match status" value="1"/>
</dbReference>
<dbReference type="InterPro" id="IPR011495">
    <property type="entry name" value="Sig_transdc_His_kin_sub2_dim/P"/>
</dbReference>
<organism evidence="10 11">
    <name type="scientific">Fredinandcohnia quinoae</name>
    <dbReference type="NCBI Taxonomy" id="2918902"/>
    <lineage>
        <taxon>Bacteria</taxon>
        <taxon>Bacillati</taxon>
        <taxon>Bacillota</taxon>
        <taxon>Bacilli</taxon>
        <taxon>Bacillales</taxon>
        <taxon>Bacillaceae</taxon>
        <taxon>Fredinandcohnia</taxon>
    </lineage>
</organism>
<evidence type="ECO:0000256" key="5">
    <source>
        <dbReference type="ARBA" id="ARBA00022741"/>
    </source>
</evidence>
<dbReference type="Gene3D" id="3.30.450.20">
    <property type="entry name" value="PAS domain"/>
    <property type="match status" value="1"/>
</dbReference>
<keyword evidence="5" id="KW-0547">Nucleotide-binding</keyword>
<dbReference type="PANTHER" id="PTHR41523:SF8">
    <property type="entry name" value="ETHYLENE RESPONSE SENSOR PROTEIN"/>
    <property type="match status" value="1"/>
</dbReference>
<dbReference type="Proteomes" id="UP001431131">
    <property type="component" value="Unassembled WGS sequence"/>
</dbReference>
<dbReference type="Pfam" id="PF02518">
    <property type="entry name" value="HATPase_c"/>
    <property type="match status" value="1"/>
</dbReference>
<protein>
    <recommendedName>
        <fullName evidence="2">histidine kinase</fullName>
        <ecNumber evidence="2">2.7.13.3</ecNumber>
    </recommendedName>
</protein>
<gene>
    <name evidence="10" type="ORF">MJG50_01645</name>
</gene>
<dbReference type="GO" id="GO:0000160">
    <property type="term" value="P:phosphorelay signal transduction system"/>
    <property type="evidence" value="ECO:0007669"/>
    <property type="project" value="UniProtKB-KW"/>
</dbReference>
<dbReference type="InterPro" id="IPR022066">
    <property type="entry name" value="PdtaS_GAF"/>
</dbReference>
<dbReference type="SUPFAM" id="SSF55874">
    <property type="entry name" value="ATPase domain of HSP90 chaperone/DNA topoisomerase II/histidine kinase"/>
    <property type="match status" value="1"/>
</dbReference>
<name>A0AAW5DTP6_9BACI</name>
<comment type="catalytic activity">
    <reaction evidence="1">
        <text>ATP + protein L-histidine = ADP + protein N-phospho-L-histidine.</text>
        <dbReference type="EC" id="2.7.13.3"/>
    </reaction>
</comment>
<dbReference type="PROSITE" id="PS50109">
    <property type="entry name" value="HIS_KIN"/>
    <property type="match status" value="1"/>
</dbReference>
<dbReference type="RefSeq" id="WP_240252263.1">
    <property type="nucleotide sequence ID" value="NZ_JAKTTI010000001.1"/>
</dbReference>
<dbReference type="EC" id="2.7.13.3" evidence="2"/>
<dbReference type="PANTHER" id="PTHR41523">
    <property type="entry name" value="TWO-COMPONENT SYSTEM SENSOR PROTEIN"/>
    <property type="match status" value="1"/>
</dbReference>
<dbReference type="InterPro" id="IPR036890">
    <property type="entry name" value="HATPase_C_sf"/>
</dbReference>
<dbReference type="SUPFAM" id="SSF55785">
    <property type="entry name" value="PYP-like sensor domain (PAS domain)"/>
    <property type="match status" value="1"/>
</dbReference>
<dbReference type="GO" id="GO:0004673">
    <property type="term" value="F:protein histidine kinase activity"/>
    <property type="evidence" value="ECO:0007669"/>
    <property type="project" value="UniProtKB-EC"/>
</dbReference>
<keyword evidence="4" id="KW-0808">Transferase</keyword>
<evidence type="ECO:0000313" key="11">
    <source>
        <dbReference type="Proteomes" id="UP001431131"/>
    </source>
</evidence>
<dbReference type="InterPro" id="IPR035965">
    <property type="entry name" value="PAS-like_dom_sf"/>
</dbReference>
<evidence type="ECO:0000259" key="9">
    <source>
        <dbReference type="PROSITE" id="PS50109"/>
    </source>
</evidence>
<dbReference type="InterPro" id="IPR003594">
    <property type="entry name" value="HATPase_dom"/>
</dbReference>
<dbReference type="Gene3D" id="3.30.565.10">
    <property type="entry name" value="Histidine kinase-like ATPase, C-terminal domain"/>
    <property type="match status" value="1"/>
</dbReference>
<keyword evidence="7" id="KW-0067">ATP-binding</keyword>
<evidence type="ECO:0000313" key="10">
    <source>
        <dbReference type="EMBL" id="MCH1624016.1"/>
    </source>
</evidence>
<evidence type="ECO:0000256" key="2">
    <source>
        <dbReference type="ARBA" id="ARBA00012438"/>
    </source>
</evidence>